<feature type="region of interest" description="Disordered" evidence="1">
    <location>
        <begin position="1"/>
        <end position="28"/>
    </location>
</feature>
<keyword evidence="3" id="KW-0808">Transferase</keyword>
<accession>A0A7W9KC72</accession>
<dbReference type="Gene3D" id="3.30.565.10">
    <property type="entry name" value="Histidine kinase-like ATPase, C-terminal domain"/>
    <property type="match status" value="1"/>
</dbReference>
<name>A0A7W9KC72_9PSEU</name>
<protein>
    <submittedName>
        <fullName evidence="3">Serine/threonine-protein kinase RsbW</fullName>
        <ecNumber evidence="3">2.7.11.1</ecNumber>
    </submittedName>
</protein>
<keyword evidence="4" id="KW-1185">Reference proteome</keyword>
<organism evidence="3 4">
    <name type="scientific">Kutzneria kofuensis</name>
    <dbReference type="NCBI Taxonomy" id="103725"/>
    <lineage>
        <taxon>Bacteria</taxon>
        <taxon>Bacillati</taxon>
        <taxon>Actinomycetota</taxon>
        <taxon>Actinomycetes</taxon>
        <taxon>Pseudonocardiales</taxon>
        <taxon>Pseudonocardiaceae</taxon>
        <taxon>Kutzneria</taxon>
    </lineage>
</organism>
<feature type="domain" description="Histidine kinase/HSP90-like ATPase" evidence="2">
    <location>
        <begin position="36"/>
        <end position="102"/>
    </location>
</feature>
<dbReference type="InterPro" id="IPR036890">
    <property type="entry name" value="HATPase_C_sf"/>
</dbReference>
<comment type="caution">
    <text evidence="3">The sequence shown here is derived from an EMBL/GenBank/DDBJ whole genome shotgun (WGS) entry which is preliminary data.</text>
</comment>
<evidence type="ECO:0000259" key="2">
    <source>
        <dbReference type="Pfam" id="PF13581"/>
    </source>
</evidence>
<evidence type="ECO:0000256" key="1">
    <source>
        <dbReference type="SAM" id="MobiDB-lite"/>
    </source>
</evidence>
<dbReference type="InterPro" id="IPR003594">
    <property type="entry name" value="HATPase_dom"/>
</dbReference>
<dbReference type="EC" id="2.7.11.1" evidence="3"/>
<dbReference type="RefSeq" id="WP_184858407.1">
    <property type="nucleotide sequence ID" value="NZ_JACHIR010000001.1"/>
</dbReference>
<dbReference type="AlphaFoldDB" id="A0A7W9KC72"/>
<proteinExistence type="predicted"/>
<sequence length="159" mass="16796">MAEVDVDGTEVTVSEHEPSTTTSEKPAPGADVEVRIAASPAHLSVVRAVAADLAMRADFTLDAISDLKMAVDEACSELISRAVPDGDLVCRFGIESDQIHFSAEARTGSAVPPSRESFGWRVLTALTDAVNTWVVPAPGGGHVLRFDLLKKRADDVVGL</sequence>
<evidence type="ECO:0000313" key="4">
    <source>
        <dbReference type="Proteomes" id="UP000585638"/>
    </source>
</evidence>
<dbReference type="Pfam" id="PF13581">
    <property type="entry name" value="HATPase_c_2"/>
    <property type="match status" value="1"/>
</dbReference>
<dbReference type="GO" id="GO:0004674">
    <property type="term" value="F:protein serine/threonine kinase activity"/>
    <property type="evidence" value="ECO:0007669"/>
    <property type="project" value="UniProtKB-EC"/>
</dbReference>
<keyword evidence="3" id="KW-0418">Kinase</keyword>
<dbReference type="Proteomes" id="UP000585638">
    <property type="component" value="Unassembled WGS sequence"/>
</dbReference>
<evidence type="ECO:0000313" key="3">
    <source>
        <dbReference type="EMBL" id="MBB5889503.1"/>
    </source>
</evidence>
<reference evidence="3 4" key="1">
    <citation type="submission" date="2020-08" db="EMBL/GenBank/DDBJ databases">
        <title>Sequencing the genomes of 1000 actinobacteria strains.</title>
        <authorList>
            <person name="Klenk H.-P."/>
        </authorList>
    </citation>
    <scope>NUCLEOTIDE SEQUENCE [LARGE SCALE GENOMIC DNA]</scope>
    <source>
        <strain evidence="3 4">DSM 43851</strain>
    </source>
</reference>
<gene>
    <name evidence="3" type="ORF">BJ998_000699</name>
</gene>
<dbReference type="EMBL" id="JACHIR010000001">
    <property type="protein sequence ID" value="MBB5889503.1"/>
    <property type="molecule type" value="Genomic_DNA"/>
</dbReference>